<dbReference type="EMBL" id="CAJVQC010048325">
    <property type="protein sequence ID" value="CAG8786056.1"/>
    <property type="molecule type" value="Genomic_DNA"/>
</dbReference>
<sequence length="585" mass="69737">KERLNQLQLEQYEYYTNLINETENIPTLNKLSETIYTVDKVLTSIQVSNLLRIIVDKIFRINQKQEYDSIKEGIINEKDSTKLEVDWRDVVDNAKYLNNEQKNKLQNLVTNQKWEIRGLKKFEQYKTDIQNEPFFSNLLDGKLFDTLIKNDGLLTDRQKNELNELRRPAIQKLMIKIFDELKDNIKNERVISKLNDKGYYDERIGEIREEFLTNRKKDDLHILRRWKLDVIQSETEDELFDINLELIENIQDLKELDDNSDIAQDIKNFNQTLLTGNRNIQDLIEKRKQYYNNGVYDNFIASINIETNVEELQNNWKTKIETEIDKKYLSQPKSIEFLNSLREQRIEELRRPSAKRPFEEDLSPTRLLDNVKPKRSMGGNINTQVSWIVEEYRKTLNKDDRKKLVPKSTIEHIKDLIKESSSKSKDSKTLLDVFYYIWVLGKDEKYLLDQKYTSKKIEEAKTISTDINNYLWRIVKKKIKTERNRLEKDPNYRNLTKYPFLVMPGKFSLSNPLGFPEEKIDNVININQIMIQYKESLLDKFSITPENLDIIHKTLLEKMNKLSDDKVKKEYLSKVFKMLVTRELN</sequence>
<accession>A0ACA9RB65</accession>
<feature type="non-terminal residue" evidence="1">
    <location>
        <position position="585"/>
    </location>
</feature>
<feature type="non-terminal residue" evidence="1">
    <location>
        <position position="1"/>
    </location>
</feature>
<keyword evidence="2" id="KW-1185">Reference proteome</keyword>
<protein>
    <submittedName>
        <fullName evidence="1">13673_t:CDS:1</fullName>
    </submittedName>
</protein>
<evidence type="ECO:0000313" key="1">
    <source>
        <dbReference type="EMBL" id="CAG8786056.1"/>
    </source>
</evidence>
<evidence type="ECO:0000313" key="2">
    <source>
        <dbReference type="Proteomes" id="UP000789920"/>
    </source>
</evidence>
<organism evidence="1 2">
    <name type="scientific">Racocetra persica</name>
    <dbReference type="NCBI Taxonomy" id="160502"/>
    <lineage>
        <taxon>Eukaryota</taxon>
        <taxon>Fungi</taxon>
        <taxon>Fungi incertae sedis</taxon>
        <taxon>Mucoromycota</taxon>
        <taxon>Glomeromycotina</taxon>
        <taxon>Glomeromycetes</taxon>
        <taxon>Diversisporales</taxon>
        <taxon>Gigasporaceae</taxon>
        <taxon>Racocetra</taxon>
    </lineage>
</organism>
<gene>
    <name evidence="1" type="ORF">RPERSI_LOCUS18317</name>
</gene>
<reference evidence="1" key="1">
    <citation type="submission" date="2021-06" db="EMBL/GenBank/DDBJ databases">
        <authorList>
            <person name="Kallberg Y."/>
            <person name="Tangrot J."/>
            <person name="Rosling A."/>
        </authorList>
    </citation>
    <scope>NUCLEOTIDE SEQUENCE</scope>
    <source>
        <strain evidence="1">MA461A</strain>
    </source>
</reference>
<comment type="caution">
    <text evidence="1">The sequence shown here is derived from an EMBL/GenBank/DDBJ whole genome shotgun (WGS) entry which is preliminary data.</text>
</comment>
<proteinExistence type="predicted"/>
<name>A0ACA9RB65_9GLOM</name>
<dbReference type="Proteomes" id="UP000789920">
    <property type="component" value="Unassembled WGS sequence"/>
</dbReference>